<evidence type="ECO:0000313" key="2">
    <source>
        <dbReference type="Proteomes" id="UP000054538"/>
    </source>
</evidence>
<dbReference type="InParanoid" id="A0A0D0CXG1"/>
<evidence type="ECO:0000313" key="1">
    <source>
        <dbReference type="EMBL" id="KIK72049.1"/>
    </source>
</evidence>
<dbReference type="EMBL" id="KN831300">
    <property type="protein sequence ID" value="KIK72049.1"/>
    <property type="molecule type" value="Genomic_DNA"/>
</dbReference>
<dbReference type="HOGENOM" id="CLU_2484017_0_0_1"/>
<proteinExistence type="predicted"/>
<keyword evidence="2" id="KW-1185">Reference proteome</keyword>
<dbReference type="Proteomes" id="UP000054538">
    <property type="component" value="Unassembled WGS sequence"/>
</dbReference>
<sequence>MDIPSHWQLHMSDIIAEFWKPLVSPPNQLRHFLIPPFHYQRSAKLIGLYGPWQQLIKIRGPFRSTSDVWERPWGRMRPVPKKRGRRH</sequence>
<organism evidence="1 2">
    <name type="scientific">Paxillus rubicundulus Ve08.2h10</name>
    <dbReference type="NCBI Taxonomy" id="930991"/>
    <lineage>
        <taxon>Eukaryota</taxon>
        <taxon>Fungi</taxon>
        <taxon>Dikarya</taxon>
        <taxon>Basidiomycota</taxon>
        <taxon>Agaricomycotina</taxon>
        <taxon>Agaricomycetes</taxon>
        <taxon>Agaricomycetidae</taxon>
        <taxon>Boletales</taxon>
        <taxon>Paxilineae</taxon>
        <taxon>Paxillaceae</taxon>
        <taxon>Paxillus</taxon>
    </lineage>
</organism>
<reference evidence="2" key="2">
    <citation type="submission" date="2015-01" db="EMBL/GenBank/DDBJ databases">
        <title>Evolutionary Origins and Diversification of the Mycorrhizal Mutualists.</title>
        <authorList>
            <consortium name="DOE Joint Genome Institute"/>
            <consortium name="Mycorrhizal Genomics Consortium"/>
            <person name="Kohler A."/>
            <person name="Kuo A."/>
            <person name="Nagy L.G."/>
            <person name="Floudas D."/>
            <person name="Copeland A."/>
            <person name="Barry K.W."/>
            <person name="Cichocki N."/>
            <person name="Veneault-Fourrey C."/>
            <person name="LaButti K."/>
            <person name="Lindquist E.A."/>
            <person name="Lipzen A."/>
            <person name="Lundell T."/>
            <person name="Morin E."/>
            <person name="Murat C."/>
            <person name="Riley R."/>
            <person name="Ohm R."/>
            <person name="Sun H."/>
            <person name="Tunlid A."/>
            <person name="Henrissat B."/>
            <person name="Grigoriev I.V."/>
            <person name="Hibbett D.S."/>
            <person name="Martin F."/>
        </authorList>
    </citation>
    <scope>NUCLEOTIDE SEQUENCE [LARGE SCALE GENOMIC DNA]</scope>
    <source>
        <strain evidence="2">Ve08.2h10</strain>
    </source>
</reference>
<reference evidence="1 2" key="1">
    <citation type="submission" date="2014-04" db="EMBL/GenBank/DDBJ databases">
        <authorList>
            <consortium name="DOE Joint Genome Institute"/>
            <person name="Kuo A."/>
            <person name="Kohler A."/>
            <person name="Jargeat P."/>
            <person name="Nagy L.G."/>
            <person name="Floudas D."/>
            <person name="Copeland A."/>
            <person name="Barry K.W."/>
            <person name="Cichocki N."/>
            <person name="Veneault-Fourrey C."/>
            <person name="LaButti K."/>
            <person name="Lindquist E.A."/>
            <person name="Lipzen A."/>
            <person name="Lundell T."/>
            <person name="Morin E."/>
            <person name="Murat C."/>
            <person name="Sun H."/>
            <person name="Tunlid A."/>
            <person name="Henrissat B."/>
            <person name="Grigoriev I.V."/>
            <person name="Hibbett D.S."/>
            <person name="Martin F."/>
            <person name="Nordberg H.P."/>
            <person name="Cantor M.N."/>
            <person name="Hua S.X."/>
        </authorList>
    </citation>
    <scope>NUCLEOTIDE SEQUENCE [LARGE SCALE GENOMIC DNA]</scope>
    <source>
        <strain evidence="1 2">Ve08.2h10</strain>
    </source>
</reference>
<protein>
    <submittedName>
        <fullName evidence="1">Unplaced genomic scaffold scaffold_6478, whole genome shotgun sequence</fullName>
    </submittedName>
</protein>
<gene>
    <name evidence="1" type="ORF">PAXRUDRAFT_22465</name>
</gene>
<accession>A0A0D0CXG1</accession>
<dbReference type="AlphaFoldDB" id="A0A0D0CXG1"/>
<name>A0A0D0CXG1_9AGAM</name>